<evidence type="ECO:0000256" key="2">
    <source>
        <dbReference type="RuleBase" id="RU000363"/>
    </source>
</evidence>
<comment type="caution">
    <text evidence="3">The sequence shown here is derived from an EMBL/GenBank/DDBJ whole genome shotgun (WGS) entry which is preliminary data.</text>
</comment>
<dbReference type="Gene3D" id="3.40.50.720">
    <property type="entry name" value="NAD(P)-binding Rossmann-like Domain"/>
    <property type="match status" value="1"/>
</dbReference>
<dbReference type="AlphaFoldDB" id="A0A7W5BB85"/>
<dbReference type="InterPro" id="IPR020904">
    <property type="entry name" value="Sc_DH/Rdtase_CS"/>
</dbReference>
<dbReference type="FunFam" id="3.40.50.720:FF:000084">
    <property type="entry name" value="Short-chain dehydrogenase reductase"/>
    <property type="match status" value="1"/>
</dbReference>
<comment type="similarity">
    <text evidence="1 2">Belongs to the short-chain dehydrogenases/reductases (SDR) family.</text>
</comment>
<name>A0A7W5BB85_9BURK</name>
<dbReference type="Pfam" id="PF00106">
    <property type="entry name" value="adh_short"/>
    <property type="match status" value="1"/>
</dbReference>
<reference evidence="3 4" key="1">
    <citation type="submission" date="2020-08" db="EMBL/GenBank/DDBJ databases">
        <title>Genomic Encyclopedia of Type Strains, Phase III (KMG-III): the genomes of soil and plant-associated and newly described type strains.</title>
        <authorList>
            <person name="Whitman W."/>
        </authorList>
    </citation>
    <scope>NUCLEOTIDE SEQUENCE [LARGE SCALE GENOMIC DNA]</scope>
    <source>
        <strain evidence="3 4">CECT 8897</strain>
    </source>
</reference>
<dbReference type="InterPro" id="IPR050259">
    <property type="entry name" value="SDR"/>
</dbReference>
<dbReference type="PROSITE" id="PS00061">
    <property type="entry name" value="ADH_SHORT"/>
    <property type="match status" value="1"/>
</dbReference>
<dbReference type="PANTHER" id="PTHR42879">
    <property type="entry name" value="3-OXOACYL-(ACYL-CARRIER-PROTEIN) REDUCTASE"/>
    <property type="match status" value="1"/>
</dbReference>
<dbReference type="PRINTS" id="PR00081">
    <property type="entry name" value="GDHRDH"/>
</dbReference>
<dbReference type="PANTHER" id="PTHR42879:SF2">
    <property type="entry name" value="3-OXOACYL-[ACYL-CARRIER-PROTEIN] REDUCTASE FABG"/>
    <property type="match status" value="1"/>
</dbReference>
<gene>
    <name evidence="3" type="ORF">FHS03_002642</name>
</gene>
<keyword evidence="4" id="KW-1185">Reference proteome</keyword>
<dbReference type="EMBL" id="JACHXD010000006">
    <property type="protein sequence ID" value="MBB3119590.1"/>
    <property type="molecule type" value="Genomic_DNA"/>
</dbReference>
<proteinExistence type="inferred from homology"/>
<protein>
    <submittedName>
        <fullName evidence="3">NAD(P)-dependent dehydrogenase (Short-subunit alcohol dehydrogenase family)</fullName>
    </submittedName>
</protein>
<evidence type="ECO:0000313" key="3">
    <source>
        <dbReference type="EMBL" id="MBB3119590.1"/>
    </source>
</evidence>
<accession>A0A7W5BB85</accession>
<dbReference type="CDD" id="cd05233">
    <property type="entry name" value="SDR_c"/>
    <property type="match status" value="1"/>
</dbReference>
<evidence type="ECO:0000256" key="1">
    <source>
        <dbReference type="ARBA" id="ARBA00006484"/>
    </source>
</evidence>
<organism evidence="3 4">
    <name type="scientific">Pseudoduganella violacea</name>
    <dbReference type="NCBI Taxonomy" id="1715466"/>
    <lineage>
        <taxon>Bacteria</taxon>
        <taxon>Pseudomonadati</taxon>
        <taxon>Pseudomonadota</taxon>
        <taxon>Betaproteobacteria</taxon>
        <taxon>Burkholderiales</taxon>
        <taxon>Oxalobacteraceae</taxon>
        <taxon>Telluria group</taxon>
        <taxon>Pseudoduganella</taxon>
    </lineage>
</organism>
<dbReference type="InterPro" id="IPR036291">
    <property type="entry name" value="NAD(P)-bd_dom_sf"/>
</dbReference>
<dbReference type="RefSeq" id="WP_183441403.1">
    <property type="nucleotide sequence ID" value="NZ_JACHXD010000006.1"/>
</dbReference>
<evidence type="ECO:0000313" key="4">
    <source>
        <dbReference type="Proteomes" id="UP000541535"/>
    </source>
</evidence>
<dbReference type="InterPro" id="IPR002347">
    <property type="entry name" value="SDR_fam"/>
</dbReference>
<dbReference type="PRINTS" id="PR00080">
    <property type="entry name" value="SDRFAMILY"/>
</dbReference>
<dbReference type="Proteomes" id="UP000541535">
    <property type="component" value="Unassembled WGS sequence"/>
</dbReference>
<dbReference type="GO" id="GO:0032787">
    <property type="term" value="P:monocarboxylic acid metabolic process"/>
    <property type="evidence" value="ECO:0007669"/>
    <property type="project" value="UniProtKB-ARBA"/>
</dbReference>
<sequence>MSSPLNEVKSLAGRHALVTGGGRGIGAACARALLLRGASVTLAGRDGARLEQAALELHALLADEPALAESCRVAIRTMDVGDEASVREGFAAAAERLGRIDVLVNNAGQAHAAPFLKTSGEDWRRMLEVNLGGVFHCTQAALPAMLESGWGRIVNIASTAGLTGYRYVSAYTAAKHGVVGLTRALALEVAAKGVTVNAVCPGFTETDIVKDAVANIMLKTGRSEEQARAELAAGNPQQRLIQSEEVAHAVAWLCLPESGAMNGQALAVAGGEVM</sequence>
<dbReference type="SUPFAM" id="SSF51735">
    <property type="entry name" value="NAD(P)-binding Rossmann-fold domains"/>
    <property type="match status" value="1"/>
</dbReference>